<reference evidence="2 3" key="1">
    <citation type="submission" date="2024-09" db="EMBL/GenBank/DDBJ databases">
        <authorList>
            <person name="Sun Q."/>
            <person name="Mori K."/>
        </authorList>
    </citation>
    <scope>NUCLEOTIDE SEQUENCE [LARGE SCALE GENOMIC DNA]</scope>
    <source>
        <strain evidence="2 3">CCM 7609</strain>
    </source>
</reference>
<evidence type="ECO:0000313" key="3">
    <source>
        <dbReference type="Proteomes" id="UP001589575"/>
    </source>
</evidence>
<evidence type="ECO:0000313" key="2">
    <source>
        <dbReference type="EMBL" id="MFB9073075.1"/>
    </source>
</evidence>
<name>A0ABV5G2D3_9MICC</name>
<sequence>MGACPAPGWSPGPSPPPLTSTRTSTGSFHDPPFQGCSPGVRIRPRRAGPEDRARRRPGHTLGHVRFRGPEGNARPTVHRPHAGHAAGVPEPDRLLHRPADHRR</sequence>
<gene>
    <name evidence="2" type="ORF">ACFFX0_18445</name>
</gene>
<comment type="caution">
    <text evidence="2">The sequence shown here is derived from an EMBL/GenBank/DDBJ whole genome shotgun (WGS) entry which is preliminary data.</text>
</comment>
<feature type="compositionally biased region" description="Basic residues" evidence="1">
    <location>
        <begin position="54"/>
        <end position="66"/>
    </location>
</feature>
<evidence type="ECO:0000256" key="1">
    <source>
        <dbReference type="SAM" id="MobiDB-lite"/>
    </source>
</evidence>
<feature type="region of interest" description="Disordered" evidence="1">
    <location>
        <begin position="1"/>
        <end position="103"/>
    </location>
</feature>
<dbReference type="Proteomes" id="UP001589575">
    <property type="component" value="Unassembled WGS sequence"/>
</dbReference>
<dbReference type="EMBL" id="JBHMFI010000001">
    <property type="protein sequence ID" value="MFB9073075.1"/>
    <property type="molecule type" value="Genomic_DNA"/>
</dbReference>
<keyword evidence="3" id="KW-1185">Reference proteome</keyword>
<accession>A0ABV5G2D3</accession>
<protein>
    <submittedName>
        <fullName evidence="2">Uncharacterized protein</fullName>
    </submittedName>
</protein>
<organism evidence="2 3">
    <name type="scientific">Citricoccus parietis</name>
    <dbReference type="NCBI Taxonomy" id="592307"/>
    <lineage>
        <taxon>Bacteria</taxon>
        <taxon>Bacillati</taxon>
        <taxon>Actinomycetota</taxon>
        <taxon>Actinomycetes</taxon>
        <taxon>Micrococcales</taxon>
        <taxon>Micrococcaceae</taxon>
        <taxon>Citricoccus</taxon>
    </lineage>
</organism>
<feature type="compositionally biased region" description="Basic and acidic residues" evidence="1">
    <location>
        <begin position="90"/>
        <end position="103"/>
    </location>
</feature>
<feature type="compositionally biased region" description="Pro residues" evidence="1">
    <location>
        <begin position="8"/>
        <end position="18"/>
    </location>
</feature>
<proteinExistence type="predicted"/>